<feature type="domain" description="Fibronectin type-III" evidence="2">
    <location>
        <begin position="1452"/>
        <end position="1541"/>
    </location>
</feature>
<evidence type="ECO:0000313" key="4">
    <source>
        <dbReference type="Proteomes" id="UP000246464"/>
    </source>
</evidence>
<dbReference type="PROSITE" id="PS50853">
    <property type="entry name" value="FN3"/>
    <property type="match status" value="23"/>
</dbReference>
<feature type="domain" description="Fibronectin type-III" evidence="2">
    <location>
        <begin position="139"/>
        <end position="225"/>
    </location>
</feature>
<accession>A0A2U9C1T1</accession>
<evidence type="ECO:0000313" key="3">
    <source>
        <dbReference type="EMBL" id="AWP10585.1"/>
    </source>
</evidence>
<feature type="domain" description="Fibronectin type-III" evidence="2">
    <location>
        <begin position="485"/>
        <end position="569"/>
    </location>
</feature>
<feature type="domain" description="Fibronectin type-III" evidence="2">
    <location>
        <begin position="655"/>
        <end position="746"/>
    </location>
</feature>
<feature type="domain" description="Fibronectin type-III" evidence="2">
    <location>
        <begin position="842"/>
        <end position="928"/>
    </location>
</feature>
<dbReference type="SUPFAM" id="SSF49265">
    <property type="entry name" value="Fibronectin type III"/>
    <property type="match status" value="28"/>
</dbReference>
<dbReference type="PANTHER" id="PTHR47135:SF3">
    <property type="entry name" value="FIBRONECTIN TYPE-III DOMAIN-CONTAINING PROTEIN"/>
    <property type="match status" value="1"/>
</dbReference>
<feature type="domain" description="Fibronectin type-III" evidence="2">
    <location>
        <begin position="1018"/>
        <end position="1104"/>
    </location>
</feature>
<dbReference type="PANTHER" id="PTHR47135">
    <property type="entry name" value="FIBRONECTIN TYPE III DOMAIN-CONTAINING PROTEIN 7"/>
    <property type="match status" value="1"/>
</dbReference>
<feature type="domain" description="Fibronectin type-III" evidence="2">
    <location>
        <begin position="1805"/>
        <end position="1891"/>
    </location>
</feature>
<proteinExistence type="predicted"/>
<feature type="domain" description="Fibronectin type-III" evidence="2">
    <location>
        <begin position="49"/>
        <end position="138"/>
    </location>
</feature>
<gene>
    <name evidence="3" type="ORF">SMAX5B_017864</name>
</gene>
<feature type="domain" description="Fibronectin type-III" evidence="2">
    <location>
        <begin position="3746"/>
        <end position="3834"/>
    </location>
</feature>
<dbReference type="InterPro" id="IPR003961">
    <property type="entry name" value="FN3_dom"/>
</dbReference>
<feature type="domain" description="Fibronectin type-III" evidence="2">
    <location>
        <begin position="3445"/>
        <end position="3531"/>
    </location>
</feature>
<organism evidence="3 4">
    <name type="scientific">Scophthalmus maximus</name>
    <name type="common">Turbot</name>
    <name type="synonym">Psetta maxima</name>
    <dbReference type="NCBI Taxonomy" id="52904"/>
    <lineage>
        <taxon>Eukaryota</taxon>
        <taxon>Metazoa</taxon>
        <taxon>Chordata</taxon>
        <taxon>Craniata</taxon>
        <taxon>Vertebrata</taxon>
        <taxon>Euteleostomi</taxon>
        <taxon>Actinopterygii</taxon>
        <taxon>Neopterygii</taxon>
        <taxon>Teleostei</taxon>
        <taxon>Neoteleostei</taxon>
        <taxon>Acanthomorphata</taxon>
        <taxon>Carangaria</taxon>
        <taxon>Pleuronectiformes</taxon>
        <taxon>Pleuronectoidei</taxon>
        <taxon>Scophthalmidae</taxon>
        <taxon>Scophthalmus</taxon>
    </lineage>
</organism>
<keyword evidence="4" id="KW-1185">Reference proteome</keyword>
<feature type="domain" description="Fibronectin type-III" evidence="2">
    <location>
        <begin position="1977"/>
        <end position="2065"/>
    </location>
</feature>
<feature type="domain" description="Fibronectin type-III" evidence="2">
    <location>
        <begin position="1277"/>
        <end position="1363"/>
    </location>
</feature>
<feature type="domain" description="Fibronectin type-III" evidence="2">
    <location>
        <begin position="2414"/>
        <end position="2501"/>
    </location>
</feature>
<feature type="domain" description="Fibronectin type-III" evidence="2">
    <location>
        <begin position="2864"/>
        <end position="2950"/>
    </location>
</feature>
<evidence type="ECO:0000256" key="1">
    <source>
        <dbReference type="SAM" id="MobiDB-lite"/>
    </source>
</evidence>
<dbReference type="Proteomes" id="UP000246464">
    <property type="component" value="Chromosome 12"/>
</dbReference>
<feature type="region of interest" description="Disordered" evidence="1">
    <location>
        <begin position="120"/>
        <end position="142"/>
    </location>
</feature>
<name>A0A2U9C1T1_SCOMX</name>
<dbReference type="CDD" id="cd00063">
    <property type="entry name" value="FN3"/>
    <property type="match status" value="8"/>
</dbReference>
<feature type="domain" description="Fibronectin type-III" evidence="2">
    <location>
        <begin position="1542"/>
        <end position="1630"/>
    </location>
</feature>
<dbReference type="Gene3D" id="6.10.250.2590">
    <property type="match status" value="1"/>
</dbReference>
<feature type="domain" description="Fibronectin type-III" evidence="2">
    <location>
        <begin position="2951"/>
        <end position="3038"/>
    </location>
</feature>
<dbReference type="SMART" id="SM00060">
    <property type="entry name" value="FN3"/>
    <property type="match status" value="38"/>
</dbReference>
<dbReference type="Gene3D" id="2.60.40.10">
    <property type="entry name" value="Immunoglobulins"/>
    <property type="match status" value="22"/>
</dbReference>
<dbReference type="Pfam" id="PF00041">
    <property type="entry name" value="fn3"/>
    <property type="match status" value="4"/>
</dbReference>
<feature type="domain" description="Fibronectin type-III" evidence="2">
    <location>
        <begin position="1105"/>
        <end position="1191"/>
    </location>
</feature>
<dbReference type="InterPro" id="IPR036116">
    <property type="entry name" value="FN3_sf"/>
</dbReference>
<reference evidence="3 4" key="1">
    <citation type="submission" date="2017-12" db="EMBL/GenBank/DDBJ databases">
        <title>Integrating genomic resources of turbot (Scophthalmus maximus) in depth evaluation of genetic and physical mapping variation across individuals.</title>
        <authorList>
            <person name="Martinez P."/>
        </authorList>
    </citation>
    <scope>NUCLEOTIDE SEQUENCE [LARGE SCALE GENOMIC DNA]</scope>
</reference>
<sequence length="4185" mass="440498">MQATGTYRYPNRTSQSSLQVRTDLPTEHLRAAYRYVQISQQNISEQLTAPEMMDPIQTVKPKDSRTLMVEFTSKTGATHYIVRVQDSNGFLREDTVSSSPAEIQSLTPYTEYTLSIMAVSGGGRSQPSPSETAKTVLPPPQLAASSPCNDSIIVSWAPVAHAVQYTLSVYKLGSNINTKHNTSNTNLTIWDLDAGSLYVISGVAWDPEGRKGEASLHINQTTRPPTPSLVNVSVAMGDGVAELSVSWELDPGAHGPVEYLVWSDQNLTCNSTSSSCSLSPVGCGEVHAIQVTASNVAGPSYPSSPRVFITFPCPPESLALAESTGGNCSLAWNAVPHADGFMAFIKRSDGGEVTCNTTGNNCTYHCRCGYTYVMSVLAFNQAGASPPGENFNYTTLPCCPEGVAVSAVSTDTLEITWTASRGAELYQTRAADSAEVVLCNDTAPVCALSDLSCDSAYSVVVTPCNDVRGCNRACKPHARDTAPCMPANLVLNPRNSSCVSVSWTANNRAANYTVSALGDDGRHTCTTTGSGCDIADLPCGSTYEVSVTASGAAGQSLPSFSETLETEPCCPLNLTVAQVTQAMTNVSWSHAKGAHSFVTSLTSPRGHARCHAQDSHCLMGCITCGTNYTVTMEAFSRSGRKADCTYQGFSSSACCPSGVRLFRMAGNNMRVSWRSSGSSHGDVAEVVESGGGSNYTCSVSPGGNSCDVYNIQCGDIYHVVVAPLTPEGGKGMFCPQRMYSVTCSNSNIGAELSPVSSVSVDYTCTSQSATVRWSAVYGADSYKATAMGENGMQLTCTSQGTSCRLTGLSCGQNYVVNVTPISENCRNMMNNTSATFQTVPCPPKNLTLERHCSSEVIVFTWEHTNNTDYYLARAVDSKGVVQDCLTEDNSCHFTQTVCGRHYYFTVYSVTGECKSQISSTVDIRTAPCIPQNMQTSSDCKSDVLLSKWDLAEGALRYTVEAYGNKGHNDSYSCTSLSNSCVIHGVQCGEYLTVYITASDDECSSPRSLGPVAEMVPCTPQNLTAVKECGADSITTSWTMTAGAIFYVAVAKDSGGVIHHCNAMDLSCKIQGLKCSTNYTVSVIASNFMCNSSVSETVTIETAACPPDNVTASLDCTANEAQIAWHDKSNVNSFTATAVDQDQGLLSCSSTTPSCRVPNLKCGTLYTVTVRHHDGICPSIPSEAIYLESVPCGPAHTQATVDCAAGGLTIGWNASRNAEGYMTVISDGNNRTSHNTTLPGLSVGTLDCGLEYTVKVTSFNGSCVSFPSVLTVREAPCVPTNVVAKRNCGQSFVDVTWAASRGAKNYTAVAVDKDGSRLECVSNMTSCRLEGVTCGQVYNVSVVAVDDACTSPESPAVTRRTAPCPPSQLTASANCSTNSAVLTWNSSPNAVSYAGKAVSTDGHNVTCDVGAQQSCRLEGLRCGKEYTFAVSASDGDCQSPDSQPVVHDTAPCAVQNVLNTLNCSSNTLTISWTPGSMPVNYTATAARSGNANVTALRCVTEGSSCTLSNLECGVQYAVAVRAISSTCEGHGSVPQIVNSIPCTPVNVQGVVDCSTHTLQASWDAVCPTCAESYISTLTGAGGFSTSCASANRNCLFPDLQCAQTYALSVSAFNDRCNSSRSAAIPARTAPCDPTNVTAALNCLSGVATVTWGTSAGANHYKVLAEASGHVDSCASTSTSCELTQLQCGEDYTVTVLAGDGKCNSSILAKTNITTAPCAPVIQSHSLDCATNHASVSWAEDEDAASVTLSATSSLGHSTSCSSSTNSSCVLDALQCGHTYTVQAVAQRIPCSSEPSGTFQIVTAPCAPTNVSASLVCDNNTAAVSWQPSPGAISYKVTALGRDGDVKQCTTNDTSCDLPDLHCAQTYMITLTPFSGPCKGVDSAPHNFVAGPCPPTSVNVALRCDGNVGHVTWNPALQADMYVVTAMDEHNHTCTSNGTSCNLTDLQCGEASVVTVVTVERGCRSKPSLPFTFQSVICPPTNVTGVTDCVNNNITVSWDPSPESGVNYFLRSREEDGGAIANYSTTQTSHVITGLQCGESYTFMVATRDSECTSALSKTIQTETAPCPPTNLTASAECGTNLGTLNWAPSTYAVSYTATVTGSHGHVVSCSSNTTRCSVKLVCGNQYSAVVVASSATCNSSAGAALTFNSAPCLPDRVVADLDCNVNSFAVQWRGSIGNVGSYTAIAIGSDDTRATCNSTSTNCTIANLKCGLTYSIVVTTSSVNCGTIEGSDYSMQSAACKPDNVSVNLQCSTNVASVTWGNSGPNQTQVVTAVDSRGGIATCNSSSTMCTFDQLTCGETYVISVVGHTNSCSSEPSVAQQLNTAPCVPTFLAARADCQTGITSVTWDSARGATSYTAYARGSLGYNAERNSTDTNCAFSNLACGQDYNITVVARHGSCVSLVSESVTATTGPCPHSGLKTTLDCNTNTATVTWTPGSGIRSYNALADAFPVTHQQTCSTNGSSCNITALRCGESYRVSVSGQGNNCPSPAQDWQRITTAPCPPTHLTVNSSCKSNDILVSWRASQGSFSYMAVAENTQGQQWTCNTSSTGCQVSALACGQQYQVYVVGVDNNCVGAKSNIEVIRTAPCVPQNIQNDLDCRAGILNVTWQSTGSFVRFRASVASSGGGHISTCTTDKHHCVVENVQCDATYDVTVAAEDDACNSSHSPTQQVLTVPCTPKISEVEIDCLTNSTWLMFEEPAGAEAYVTMVTDSQGDVAVSAGVCAVPQLKCSENLTFTLEAHDQQCSSPPSTAVTTETGKYKYTEKLQPEINLNTPCAPRDVLNSVGCDNATMSIAWSAVRGAVTYTATLEEFNGNTSCCTTSDNGCDIADLPCGAFYILHVTAEGRVCNSSQSEADFTRTAPCVPQNLSASVSCSDNVASMSWDYSRGGQLYRVRAVSANGHEVECVSHQNQCDLTDLHCGQHYTATVTAEDIDCESKPSGSVTIKAVPCTPANVSSTVDCDVNSLIVSWSESPGADSYVATVQDSNSQTTTCQGTTEGSCSVTGLGCGQVYHVSVVSSDGYCDSPPTPKVDTAAGPCIPEHVTALYSPSIGQVLWDKSAGADNYTVVGVTEQGLTVSCVTSDTYCGVYTLKCGQSYNVSVTADSHVCRGVSTSTEAVAITTEPCPPNNVEAGVQCQNDVGTVSWEASFGAVGYVAHLAGRDGHSLYCSTNETFCHVEDLHCGVVYYTDVSAVGETHNSSASRTVLIVAEPCQPTGLTVEGSCYNETVVLDWSAAAGASVYVVTATGDLGYVTSFQTDGTMIEAELPCGQLFNFTVKAQDDRCDSAVSLPEAFKTGPCVPEHVQCYTHCEDSLGSVSWAPSDGAESYLAMATGLDGHTHTCATDTTSCTWDDLHCGEQYTVHVIANDYLCSSLPSNNTSIRMAEFYIVTAETNGGHTVQLSTNDTWTFFSEFLCGQDYFLSVRAVDSECTSRPSQPSKLKSVPCVPTDVDVEVACSTNQALVSWSASEGALSYTVTAQSTQGDLSSCEAAGLQCTLTNLTCGRSYSVQVVAQDDICSSLPSSVTMFKSVPCTPKNASGVLDCFTNTFLLDWLFAEGALEYTATARSSNGHVSTCNTNFTNCELQNLQCGQTYNAIVVASNEQCDSPTSTRLQLESVPCVPQGVTAAMVCSNDTGVVSWEEEEGVSSYSVRAFGPNGPCALTSVTAVTQCNSDAILVEWDNTVNTPVYLVTAEGHDQTLISCNSSSSSCELQDVRCGMHYSIIVSASSDKCSNLRSPPKKIKTAPCAPHNVTVAQLCEENGAEVTWGRSPVATSYQLTATGQDGHVASCNTSVNNCTLAELHCGQPYNVSITASGDNCTSMPSTSSFRTVPCKPSGLAVDIHCHNKSAVLSWNATEGAAKYYGSARSQDGDALCCDTTGLFCTFEGLECGDVYNFSVEASNGVCNSSFSVPLKARAVPCPPTSLNVRMQRIGQTYWAMMSWGSVNCSDVEYMAEMSGRIQNDPRALMDVSSYWLPRKYFEFPMPCSTAYSLTVRARNSAGVSAPSSALTGVTVPCAPKNVKYGGNAQAAVLSWDASVFATSYAVYSTSGGGRAELCNTTGLSCQLTNFNSSATEVTASNDVGESNPNGIITDLGAPEVLNVTVSGLSLYVKWTTVKDATEYTLVVKEEQQRGQQDNQPARVRTVEGDFYLEADLKPWTTYCVRLSAKNAINQSSYSRPKCRATGAS</sequence>
<dbReference type="EMBL" id="CP026254">
    <property type="protein sequence ID" value="AWP10585.1"/>
    <property type="molecule type" value="Genomic_DNA"/>
</dbReference>
<protein>
    <recommendedName>
        <fullName evidence="2">Fibronectin type-III domain-containing protein</fullName>
    </recommendedName>
</protein>
<feature type="domain" description="Fibronectin type-III" evidence="2">
    <location>
        <begin position="1364"/>
        <end position="1451"/>
    </location>
</feature>
<feature type="domain" description="Fibronectin type-III" evidence="2">
    <location>
        <begin position="754"/>
        <end position="841"/>
    </location>
</feature>
<feature type="domain" description="Fibronectin type-III" evidence="2">
    <location>
        <begin position="2502"/>
        <end position="2588"/>
    </location>
</feature>
<evidence type="ECO:0000259" key="2">
    <source>
        <dbReference type="PROSITE" id="PS50853"/>
    </source>
</evidence>
<dbReference type="InterPro" id="IPR013783">
    <property type="entry name" value="Ig-like_fold"/>
</dbReference>
<feature type="domain" description="Fibronectin type-III" evidence="2">
    <location>
        <begin position="2327"/>
        <end position="2413"/>
    </location>
</feature>
<feature type="domain" description="Fibronectin type-III" evidence="2">
    <location>
        <begin position="1631"/>
        <end position="1716"/>
    </location>
</feature>
<feature type="domain" description="Fibronectin type-III" evidence="2">
    <location>
        <begin position="4094"/>
        <end position="4185"/>
    </location>
</feature>